<dbReference type="Gene3D" id="1.10.287.1490">
    <property type="match status" value="1"/>
</dbReference>
<dbReference type="Proteomes" id="UP000664203">
    <property type="component" value="Unassembled WGS sequence"/>
</dbReference>
<sequence length="169" mass="19446">DVTNMQGIDRSIEDIEHTGRLAVVSLKERGEHYKQRLHETKKQASDLRLETAEASRELKEARMMIGTLEHKNRKLEAEKDKIQRDLHEATAPTWIQKAEEKTAALAKAKEKAEGRWSVYKGQFKKASQTSDDLRDDLKDAKNQMVYLEALLAFEERSGYSSMISELQLE</sequence>
<evidence type="ECO:0000313" key="2">
    <source>
        <dbReference type="EMBL" id="CAF9941282.1"/>
    </source>
</evidence>
<accession>A0A8H3PI11</accession>
<evidence type="ECO:0000256" key="1">
    <source>
        <dbReference type="SAM" id="Coils"/>
    </source>
</evidence>
<dbReference type="OrthoDB" id="10550016at2759"/>
<keyword evidence="1" id="KW-0175">Coiled coil</keyword>
<dbReference type="EMBL" id="CAJPDR010000644">
    <property type="protein sequence ID" value="CAF9941282.1"/>
    <property type="molecule type" value="Genomic_DNA"/>
</dbReference>
<name>A0A8H3PI11_9LECA</name>
<feature type="coiled-coil region" evidence="1">
    <location>
        <begin position="37"/>
        <end position="150"/>
    </location>
</feature>
<dbReference type="AlphaFoldDB" id="A0A8H3PI11"/>
<reference evidence="2" key="1">
    <citation type="submission" date="2021-03" db="EMBL/GenBank/DDBJ databases">
        <authorList>
            <person name="Tagirdzhanova G."/>
        </authorList>
    </citation>
    <scope>NUCLEOTIDE SEQUENCE</scope>
</reference>
<comment type="caution">
    <text evidence="2">The sequence shown here is derived from an EMBL/GenBank/DDBJ whole genome shotgun (WGS) entry which is preliminary data.</text>
</comment>
<feature type="non-terminal residue" evidence="2">
    <location>
        <position position="1"/>
    </location>
</feature>
<organism evidence="2 3">
    <name type="scientific">Alectoria fallacina</name>
    <dbReference type="NCBI Taxonomy" id="1903189"/>
    <lineage>
        <taxon>Eukaryota</taxon>
        <taxon>Fungi</taxon>
        <taxon>Dikarya</taxon>
        <taxon>Ascomycota</taxon>
        <taxon>Pezizomycotina</taxon>
        <taxon>Lecanoromycetes</taxon>
        <taxon>OSLEUM clade</taxon>
        <taxon>Lecanoromycetidae</taxon>
        <taxon>Lecanorales</taxon>
        <taxon>Lecanorineae</taxon>
        <taxon>Parmeliaceae</taxon>
        <taxon>Alectoria</taxon>
    </lineage>
</organism>
<proteinExistence type="predicted"/>
<gene>
    <name evidence="2" type="ORF">ALECFALPRED_009053</name>
</gene>
<keyword evidence="3" id="KW-1185">Reference proteome</keyword>
<protein>
    <submittedName>
        <fullName evidence="2">Uncharacterized protein</fullName>
    </submittedName>
</protein>
<evidence type="ECO:0000313" key="3">
    <source>
        <dbReference type="Proteomes" id="UP000664203"/>
    </source>
</evidence>